<evidence type="ECO:0000313" key="2">
    <source>
        <dbReference type="EMBL" id="KAJ7766962.1"/>
    </source>
</evidence>
<feature type="region of interest" description="Disordered" evidence="1">
    <location>
        <begin position="1"/>
        <end position="30"/>
    </location>
</feature>
<dbReference type="EMBL" id="JARJLG010000031">
    <property type="protein sequence ID" value="KAJ7766962.1"/>
    <property type="molecule type" value="Genomic_DNA"/>
</dbReference>
<accession>A0AAD7NLK3</accession>
<keyword evidence="3" id="KW-1185">Reference proteome</keyword>
<gene>
    <name evidence="2" type="ORF">DFH07DRAFT_1011965</name>
</gene>
<proteinExistence type="predicted"/>
<dbReference type="Proteomes" id="UP001215280">
    <property type="component" value="Unassembled WGS sequence"/>
</dbReference>
<comment type="caution">
    <text evidence="2">The sequence shown here is derived from an EMBL/GenBank/DDBJ whole genome shotgun (WGS) entry which is preliminary data.</text>
</comment>
<name>A0AAD7NLK3_9AGAR</name>
<organism evidence="2 3">
    <name type="scientific">Mycena maculata</name>
    <dbReference type="NCBI Taxonomy" id="230809"/>
    <lineage>
        <taxon>Eukaryota</taxon>
        <taxon>Fungi</taxon>
        <taxon>Dikarya</taxon>
        <taxon>Basidiomycota</taxon>
        <taxon>Agaricomycotina</taxon>
        <taxon>Agaricomycetes</taxon>
        <taxon>Agaricomycetidae</taxon>
        <taxon>Agaricales</taxon>
        <taxon>Marasmiineae</taxon>
        <taxon>Mycenaceae</taxon>
        <taxon>Mycena</taxon>
    </lineage>
</organism>
<dbReference type="AlphaFoldDB" id="A0AAD7NLK3"/>
<protein>
    <submittedName>
        <fullName evidence="2">Uncharacterized protein</fullName>
    </submittedName>
</protein>
<evidence type="ECO:0000256" key="1">
    <source>
        <dbReference type="SAM" id="MobiDB-lite"/>
    </source>
</evidence>
<evidence type="ECO:0000313" key="3">
    <source>
        <dbReference type="Proteomes" id="UP001215280"/>
    </source>
</evidence>
<reference evidence="2" key="1">
    <citation type="submission" date="2023-03" db="EMBL/GenBank/DDBJ databases">
        <title>Massive genome expansion in bonnet fungi (Mycena s.s.) driven by repeated elements and novel gene families across ecological guilds.</title>
        <authorList>
            <consortium name="Lawrence Berkeley National Laboratory"/>
            <person name="Harder C.B."/>
            <person name="Miyauchi S."/>
            <person name="Viragh M."/>
            <person name="Kuo A."/>
            <person name="Thoen E."/>
            <person name="Andreopoulos B."/>
            <person name="Lu D."/>
            <person name="Skrede I."/>
            <person name="Drula E."/>
            <person name="Henrissat B."/>
            <person name="Morin E."/>
            <person name="Kohler A."/>
            <person name="Barry K."/>
            <person name="LaButti K."/>
            <person name="Morin E."/>
            <person name="Salamov A."/>
            <person name="Lipzen A."/>
            <person name="Mereny Z."/>
            <person name="Hegedus B."/>
            <person name="Baldrian P."/>
            <person name="Stursova M."/>
            <person name="Weitz H."/>
            <person name="Taylor A."/>
            <person name="Grigoriev I.V."/>
            <person name="Nagy L.G."/>
            <person name="Martin F."/>
            <person name="Kauserud H."/>
        </authorList>
    </citation>
    <scope>NUCLEOTIDE SEQUENCE</scope>
    <source>
        <strain evidence="2">CBHHK188m</strain>
    </source>
</reference>
<sequence>MAPDSGVRYNGGRQKRLSKSPKWTSADVYGPAKTHPSAAKHLISTGRIVKMLQIAPDKKAPYTGNTEWVGKLTLLPARSSTSQDRSGNLKVEKTAVYGNGRRRRRYKIVKIIYIVVGEAFRHAKYLLQVWRPYQWWGASYRAHNFTAFDVILAQKEGGLEALAGLVG</sequence>